<evidence type="ECO:0000313" key="1">
    <source>
        <dbReference type="EMBL" id="MDP4538515.1"/>
    </source>
</evidence>
<reference evidence="1 2" key="1">
    <citation type="submission" date="2023-08" db="EMBL/GenBank/DDBJ databases">
        <title>genomic of DY56.</title>
        <authorList>
            <person name="Wang Y."/>
        </authorList>
    </citation>
    <scope>NUCLEOTIDE SEQUENCE [LARGE SCALE GENOMIC DNA]</scope>
    <source>
        <strain evidence="1 2">DY56-A-20</strain>
    </source>
</reference>
<dbReference type="Proteomes" id="UP001235664">
    <property type="component" value="Unassembled WGS sequence"/>
</dbReference>
<dbReference type="RefSeq" id="WP_305928646.1">
    <property type="nucleotide sequence ID" value="NZ_JAVAIL010000001.1"/>
</dbReference>
<proteinExistence type="predicted"/>
<accession>A0ABT9H5C0</accession>
<name>A0ABT9H5C0_9SPHN</name>
<protein>
    <submittedName>
        <fullName evidence="1">Uncharacterized protein</fullName>
    </submittedName>
</protein>
<gene>
    <name evidence="1" type="ORF">Q9K01_02615</name>
</gene>
<evidence type="ECO:0000313" key="2">
    <source>
        <dbReference type="Proteomes" id="UP001235664"/>
    </source>
</evidence>
<dbReference type="EMBL" id="JAVAIL010000001">
    <property type="protein sequence ID" value="MDP4538515.1"/>
    <property type="molecule type" value="Genomic_DNA"/>
</dbReference>
<keyword evidence="2" id="KW-1185">Reference proteome</keyword>
<comment type="caution">
    <text evidence="1">The sequence shown here is derived from an EMBL/GenBank/DDBJ whole genome shotgun (WGS) entry which is preliminary data.</text>
</comment>
<sequence length="75" mass="8599">MAILGTLFTRRRTVPRFSALPRRTRQRLGLVCDDLTRAENEMACKLGIRTPPRLMLMDEEEAVLVLANDRKQTAD</sequence>
<organism evidence="1 2">
    <name type="scientific">Qipengyuania benthica</name>
    <dbReference type="NCBI Taxonomy" id="3067651"/>
    <lineage>
        <taxon>Bacteria</taxon>
        <taxon>Pseudomonadati</taxon>
        <taxon>Pseudomonadota</taxon>
        <taxon>Alphaproteobacteria</taxon>
        <taxon>Sphingomonadales</taxon>
        <taxon>Erythrobacteraceae</taxon>
        <taxon>Qipengyuania</taxon>
    </lineage>
</organism>